<feature type="non-terminal residue" evidence="3">
    <location>
        <position position="1"/>
    </location>
</feature>
<comment type="caution">
    <text evidence="3">The sequence shown here is derived from an EMBL/GenBank/DDBJ whole genome shotgun (WGS) entry which is preliminary data.</text>
</comment>
<feature type="domain" description="Vitellinogen beta-sheet shell" evidence="2">
    <location>
        <begin position="10"/>
        <end position="72"/>
    </location>
</feature>
<evidence type="ECO:0000313" key="4">
    <source>
        <dbReference type="Proteomes" id="UP000288216"/>
    </source>
</evidence>
<dbReference type="EMBL" id="BFAA01245312">
    <property type="protein sequence ID" value="GCB86111.1"/>
    <property type="molecule type" value="Genomic_DNA"/>
</dbReference>
<proteinExistence type="predicted"/>
<keyword evidence="4" id="KW-1185">Reference proteome</keyword>
<accession>A0A401QL17</accession>
<keyword evidence="1" id="KW-0325">Glycoprotein</keyword>
<name>A0A401QL17_SCYTO</name>
<dbReference type="InterPro" id="IPR015819">
    <property type="entry name" value="Lipid_transp_b-sht_shell"/>
</dbReference>
<dbReference type="Gene3D" id="2.20.90.10">
    <property type="entry name" value="Vitellinogen, beta-sheet shell domain"/>
    <property type="match status" value="1"/>
</dbReference>
<dbReference type="InterPro" id="IPR015258">
    <property type="entry name" value="Vitellinogen_b-sht_shell"/>
</dbReference>
<evidence type="ECO:0000313" key="3">
    <source>
        <dbReference type="EMBL" id="GCB86111.1"/>
    </source>
</evidence>
<protein>
    <recommendedName>
        <fullName evidence="2">Vitellinogen beta-sheet shell domain-containing protein</fullName>
    </recommendedName>
</protein>
<dbReference type="Pfam" id="PF09175">
    <property type="entry name" value="Vit_b-sht_shell"/>
    <property type="match status" value="1"/>
</dbReference>
<sequence>RDLIRDIGTPSLIVLARARRSDGIQQGYQLTGSVESSHGRPEMHLRLVDLKEDSIWKMCVDAAVPKPHKAMVLYKPEHE</sequence>
<evidence type="ECO:0000256" key="1">
    <source>
        <dbReference type="ARBA" id="ARBA00023180"/>
    </source>
</evidence>
<gene>
    <name evidence="3" type="ORF">scyTo_0026824</name>
</gene>
<dbReference type="Proteomes" id="UP000288216">
    <property type="component" value="Unassembled WGS sequence"/>
</dbReference>
<dbReference type="InterPro" id="IPR037088">
    <property type="entry name" value="Vitellinogen_b-sht_shell_sf"/>
</dbReference>
<dbReference type="SUPFAM" id="SSF56968">
    <property type="entry name" value="Lipovitellin-phosvitin complex, beta-sheet shell regions"/>
    <property type="match status" value="1"/>
</dbReference>
<dbReference type="GO" id="GO:0005319">
    <property type="term" value="F:lipid transporter activity"/>
    <property type="evidence" value="ECO:0007669"/>
    <property type="project" value="InterPro"/>
</dbReference>
<reference evidence="3 4" key="1">
    <citation type="journal article" date="2018" name="Nat. Ecol. Evol.">
        <title>Shark genomes provide insights into elasmobranch evolution and the origin of vertebrates.</title>
        <authorList>
            <person name="Hara Y"/>
            <person name="Yamaguchi K"/>
            <person name="Onimaru K"/>
            <person name="Kadota M"/>
            <person name="Koyanagi M"/>
            <person name="Keeley SD"/>
            <person name="Tatsumi K"/>
            <person name="Tanaka K"/>
            <person name="Motone F"/>
            <person name="Kageyama Y"/>
            <person name="Nozu R"/>
            <person name="Adachi N"/>
            <person name="Nishimura O"/>
            <person name="Nakagawa R"/>
            <person name="Tanegashima C"/>
            <person name="Kiyatake I"/>
            <person name="Matsumoto R"/>
            <person name="Murakumo K"/>
            <person name="Nishida K"/>
            <person name="Terakita A"/>
            <person name="Kuratani S"/>
            <person name="Sato K"/>
            <person name="Hyodo S Kuraku.S."/>
        </authorList>
    </citation>
    <scope>NUCLEOTIDE SEQUENCE [LARGE SCALE GENOMIC DNA]</scope>
</reference>
<dbReference type="AlphaFoldDB" id="A0A401QL17"/>
<organism evidence="3 4">
    <name type="scientific">Scyliorhinus torazame</name>
    <name type="common">Cloudy catshark</name>
    <name type="synonym">Catulus torazame</name>
    <dbReference type="NCBI Taxonomy" id="75743"/>
    <lineage>
        <taxon>Eukaryota</taxon>
        <taxon>Metazoa</taxon>
        <taxon>Chordata</taxon>
        <taxon>Craniata</taxon>
        <taxon>Vertebrata</taxon>
        <taxon>Chondrichthyes</taxon>
        <taxon>Elasmobranchii</taxon>
        <taxon>Galeomorphii</taxon>
        <taxon>Galeoidea</taxon>
        <taxon>Carcharhiniformes</taxon>
        <taxon>Scyliorhinidae</taxon>
        <taxon>Scyliorhinus</taxon>
    </lineage>
</organism>
<evidence type="ECO:0000259" key="2">
    <source>
        <dbReference type="Pfam" id="PF09175"/>
    </source>
</evidence>